<proteinExistence type="predicted"/>
<dbReference type="PANTHER" id="PTHR43466">
    <property type="entry name" value="2-OXO-4-HYDROXY-4-CARBOXY-5-UREIDOIMIDAZOLINE DECARBOXYLASE-RELATED"/>
    <property type="match status" value="1"/>
</dbReference>
<gene>
    <name evidence="8" type="ORF">IHE55_17800</name>
</gene>
<evidence type="ECO:0000313" key="8">
    <source>
        <dbReference type="EMBL" id="MBH5336525.1"/>
    </source>
</evidence>
<evidence type="ECO:0000259" key="7">
    <source>
        <dbReference type="Pfam" id="PF09349"/>
    </source>
</evidence>
<dbReference type="InterPro" id="IPR018020">
    <property type="entry name" value="OHCU_decarboxylase"/>
</dbReference>
<protein>
    <recommendedName>
        <fullName evidence="3">2-oxo-4-hydroxy-4-carboxy-5-ureidoimidazoline decarboxylase</fullName>
        <ecNumber evidence="3">4.1.1.97</ecNumber>
    </recommendedName>
</protein>
<dbReference type="PANTHER" id="PTHR43466:SF1">
    <property type="entry name" value="2-OXO-4-HYDROXY-4-CARBOXY-5-UREIDOIMIDAZOLINE DECARBOXYLASE-RELATED"/>
    <property type="match status" value="1"/>
</dbReference>
<dbReference type="NCBIfam" id="NF010372">
    <property type="entry name" value="PRK13798.1"/>
    <property type="match status" value="1"/>
</dbReference>
<comment type="caution">
    <text evidence="8">The sequence shown here is derived from an EMBL/GenBank/DDBJ whole genome shotgun (WGS) entry which is preliminary data.</text>
</comment>
<evidence type="ECO:0000256" key="2">
    <source>
        <dbReference type="ARBA" id="ARBA00004754"/>
    </source>
</evidence>
<dbReference type="Gene3D" id="1.10.3330.10">
    <property type="entry name" value="Oxo-4-hydroxy-4-carboxy-5-ureidoimidazoline decarboxylase"/>
    <property type="match status" value="1"/>
</dbReference>
<sequence>MGPHAVLRPHPPIGLAGLNAASRRAAETALLSCCGSRRWARRLARHRPYPDRASLLAAGDLAGRALSPADLAEALAREPARYPPAGAREASRAAARTALTAAHAEYERKFGHVFVICLDTVDPAEALDAVLTGIRTRLGHDPEKERLIAAGELRGIARARLARLVASPCELSEMSR</sequence>
<dbReference type="Proteomes" id="UP000807371">
    <property type="component" value="Unassembled WGS sequence"/>
</dbReference>
<evidence type="ECO:0000256" key="1">
    <source>
        <dbReference type="ARBA" id="ARBA00001163"/>
    </source>
</evidence>
<evidence type="ECO:0000256" key="3">
    <source>
        <dbReference type="ARBA" id="ARBA00012257"/>
    </source>
</evidence>
<evidence type="ECO:0000256" key="5">
    <source>
        <dbReference type="ARBA" id="ARBA00022793"/>
    </source>
</evidence>
<evidence type="ECO:0000256" key="4">
    <source>
        <dbReference type="ARBA" id="ARBA00022631"/>
    </source>
</evidence>
<dbReference type="SUPFAM" id="SSF158694">
    <property type="entry name" value="UraD-Like"/>
    <property type="match status" value="1"/>
</dbReference>
<keyword evidence="5" id="KW-0210">Decarboxylase</keyword>
<evidence type="ECO:0000313" key="9">
    <source>
        <dbReference type="Proteomes" id="UP000807371"/>
    </source>
</evidence>
<keyword evidence="9" id="KW-1185">Reference proteome</keyword>
<dbReference type="EC" id="4.1.1.97" evidence="3"/>
<comment type="pathway">
    <text evidence="2">Purine metabolism; urate degradation; (S)-allantoin from urate: step 3/3.</text>
</comment>
<evidence type="ECO:0000256" key="6">
    <source>
        <dbReference type="ARBA" id="ARBA00023239"/>
    </source>
</evidence>
<dbReference type="EMBL" id="JACYXC010000001">
    <property type="protein sequence ID" value="MBH5336525.1"/>
    <property type="molecule type" value="Genomic_DNA"/>
</dbReference>
<organism evidence="8 9">
    <name type="scientific">Streptomyces pactum</name>
    <dbReference type="NCBI Taxonomy" id="68249"/>
    <lineage>
        <taxon>Bacteria</taxon>
        <taxon>Bacillati</taxon>
        <taxon>Actinomycetota</taxon>
        <taxon>Actinomycetes</taxon>
        <taxon>Kitasatosporales</taxon>
        <taxon>Streptomycetaceae</taxon>
        <taxon>Streptomyces</taxon>
    </lineage>
</organism>
<accession>A0ABS0NMU5</accession>
<comment type="catalytic activity">
    <reaction evidence="1">
        <text>5-hydroxy-2-oxo-4-ureido-2,5-dihydro-1H-imidazole-5-carboxylate + H(+) = (S)-allantoin + CO2</text>
        <dbReference type="Rhea" id="RHEA:26301"/>
        <dbReference type="ChEBI" id="CHEBI:15378"/>
        <dbReference type="ChEBI" id="CHEBI:15678"/>
        <dbReference type="ChEBI" id="CHEBI:16526"/>
        <dbReference type="ChEBI" id="CHEBI:58639"/>
        <dbReference type="EC" id="4.1.1.97"/>
    </reaction>
</comment>
<keyword evidence="4" id="KW-0659">Purine metabolism</keyword>
<dbReference type="InterPro" id="IPR036778">
    <property type="entry name" value="OHCU_decarboxylase_sf"/>
</dbReference>
<feature type="domain" description="Oxo-4-hydroxy-4-carboxy-5-ureidoimidazoline decarboxylase" evidence="7">
    <location>
        <begin position="19"/>
        <end position="162"/>
    </location>
</feature>
<dbReference type="Pfam" id="PF09349">
    <property type="entry name" value="OHCU_decarbox"/>
    <property type="match status" value="1"/>
</dbReference>
<keyword evidence="6" id="KW-0456">Lyase</keyword>
<name>A0ABS0NMU5_9ACTN</name>
<reference evidence="8 9" key="1">
    <citation type="submission" date="2020-09" db="EMBL/GenBank/DDBJ databases">
        <title>Biosynthesis of the nuclear factor of activated T cells inhibitor NFAT-133 and its congeners in Streptomyces pactum.</title>
        <authorList>
            <person name="Zhou W."/>
            <person name="Posri P."/>
            <person name="Abugrain M.E."/>
            <person name="Weisberg A.J."/>
            <person name="Chang J.H."/>
            <person name="Mahmud T."/>
        </authorList>
    </citation>
    <scope>NUCLEOTIDE SEQUENCE [LARGE SCALE GENOMIC DNA]</scope>
    <source>
        <strain evidence="8 9">ATCC 27456</strain>
    </source>
</reference>
<dbReference type="RefSeq" id="WP_197989927.1">
    <property type="nucleotide sequence ID" value="NZ_JACYXC010000001.1"/>
</dbReference>